<dbReference type="EMBL" id="JBHSFH010000013">
    <property type="protein sequence ID" value="MFC4496784.1"/>
    <property type="molecule type" value="Genomic_DNA"/>
</dbReference>
<dbReference type="RefSeq" id="WP_386451130.1">
    <property type="nucleotide sequence ID" value="NZ_JBHSFH010000013.1"/>
</dbReference>
<gene>
    <name evidence="1" type="ORF">ACFPA8_21870</name>
</gene>
<dbReference type="Proteomes" id="UP001595997">
    <property type="component" value="Unassembled WGS sequence"/>
</dbReference>
<proteinExistence type="predicted"/>
<keyword evidence="2" id="KW-1185">Reference proteome</keyword>
<comment type="caution">
    <text evidence="1">The sequence shown here is derived from an EMBL/GenBank/DDBJ whole genome shotgun (WGS) entry which is preliminary data.</text>
</comment>
<protein>
    <submittedName>
        <fullName evidence="1">Uncharacterized protein</fullName>
    </submittedName>
</protein>
<sequence length="163" mass="17886">MAQFLAELDQAEAVNITWSSERYRTTFFADSPDADEWEDRLVMTWAVQIETDSDVDPEDAGTHAPGPHGSYAYDTTFADEDEDWERIRDRVLVIAGTAYGPNLDPAPLVSAEGVLSADTSVFDGMVALDLGVLVFPDDLPLIDGVLARCRDQGLCTNWKEPGS</sequence>
<name>A0ABV9AA59_9ACTN</name>
<evidence type="ECO:0000313" key="2">
    <source>
        <dbReference type="Proteomes" id="UP001595997"/>
    </source>
</evidence>
<accession>A0ABV9AA59</accession>
<reference evidence="2" key="1">
    <citation type="journal article" date="2019" name="Int. J. Syst. Evol. Microbiol.">
        <title>The Global Catalogue of Microorganisms (GCM) 10K type strain sequencing project: providing services to taxonomists for standard genome sequencing and annotation.</title>
        <authorList>
            <consortium name="The Broad Institute Genomics Platform"/>
            <consortium name="The Broad Institute Genome Sequencing Center for Infectious Disease"/>
            <person name="Wu L."/>
            <person name="Ma J."/>
        </authorList>
    </citation>
    <scope>NUCLEOTIDE SEQUENCE [LARGE SCALE GENOMIC DNA]</scope>
    <source>
        <strain evidence="2">CGMCC 4.7357</strain>
    </source>
</reference>
<evidence type="ECO:0000313" key="1">
    <source>
        <dbReference type="EMBL" id="MFC4496784.1"/>
    </source>
</evidence>
<organism evidence="1 2">
    <name type="scientific">Streptomyces ovatisporus</name>
    <dbReference type="NCBI Taxonomy" id="1128682"/>
    <lineage>
        <taxon>Bacteria</taxon>
        <taxon>Bacillati</taxon>
        <taxon>Actinomycetota</taxon>
        <taxon>Actinomycetes</taxon>
        <taxon>Kitasatosporales</taxon>
        <taxon>Streptomycetaceae</taxon>
        <taxon>Streptomyces</taxon>
    </lineage>
</organism>